<dbReference type="EMBL" id="JARJLM010000017">
    <property type="protein sequence ID" value="MDF3831591.1"/>
    <property type="molecule type" value="Genomic_DNA"/>
</dbReference>
<dbReference type="InterPro" id="IPR029062">
    <property type="entry name" value="Class_I_gatase-like"/>
</dbReference>
<dbReference type="SUPFAM" id="SSF52317">
    <property type="entry name" value="Class I glutamine amidotransferase-like"/>
    <property type="match status" value="1"/>
</dbReference>
<dbReference type="PANTHER" id="PTHR43130">
    <property type="entry name" value="ARAC-FAMILY TRANSCRIPTIONAL REGULATOR"/>
    <property type="match status" value="1"/>
</dbReference>
<feature type="domain" description="DJ-1/PfpI" evidence="1">
    <location>
        <begin position="1"/>
        <end position="163"/>
    </location>
</feature>
<sequence length="228" mass="24540">MKVQALVFPGFTFIDLAAPMQAFSLLPEFESQIVWQEKGAVDSDGGVSVNATHDFSNAWTNPDILFVPGNTVSLFAQLEDERTIDFVADRGGRAKWVTSVCNGSLLLGAAGLLHGYAAASYWYTREYLSHFGAIPTADRVVIDRNRVTGGGMTAGLDFGLTMLGHLLGEPMGRVSELLFEYAPQPPYGTGRPELAPAETLQTALGIVGKLMPVERIQSLKVRPAPAVV</sequence>
<comment type="caution">
    <text evidence="2">The sequence shown here is derived from an EMBL/GenBank/DDBJ whole genome shotgun (WGS) entry which is preliminary data.</text>
</comment>
<protein>
    <submittedName>
        <fullName evidence="2">DJ-1/PfpI family protein</fullName>
    </submittedName>
</protein>
<dbReference type="Gene3D" id="3.40.50.880">
    <property type="match status" value="1"/>
</dbReference>
<proteinExistence type="predicted"/>
<organism evidence="2 3">
    <name type="scientific">Cupriavidus basilensis</name>
    <dbReference type="NCBI Taxonomy" id="68895"/>
    <lineage>
        <taxon>Bacteria</taxon>
        <taxon>Pseudomonadati</taxon>
        <taxon>Pseudomonadota</taxon>
        <taxon>Betaproteobacteria</taxon>
        <taxon>Burkholderiales</taxon>
        <taxon>Burkholderiaceae</taxon>
        <taxon>Cupriavidus</taxon>
    </lineage>
</organism>
<dbReference type="InterPro" id="IPR002818">
    <property type="entry name" value="DJ-1/PfpI"/>
</dbReference>
<dbReference type="InterPro" id="IPR052158">
    <property type="entry name" value="INH-QAR"/>
</dbReference>
<dbReference type="CDD" id="cd03139">
    <property type="entry name" value="GATase1_PfpI_2"/>
    <property type="match status" value="1"/>
</dbReference>
<dbReference type="RefSeq" id="WP_276263430.1">
    <property type="nucleotide sequence ID" value="NZ_JARJLM010000017.1"/>
</dbReference>
<evidence type="ECO:0000259" key="1">
    <source>
        <dbReference type="Pfam" id="PF01965"/>
    </source>
</evidence>
<gene>
    <name evidence="2" type="ORF">P3W85_01250</name>
</gene>
<evidence type="ECO:0000313" key="2">
    <source>
        <dbReference type="EMBL" id="MDF3831591.1"/>
    </source>
</evidence>
<evidence type="ECO:0000313" key="3">
    <source>
        <dbReference type="Proteomes" id="UP001216674"/>
    </source>
</evidence>
<dbReference type="Proteomes" id="UP001216674">
    <property type="component" value="Unassembled WGS sequence"/>
</dbReference>
<keyword evidence="3" id="KW-1185">Reference proteome</keyword>
<name>A0ABT6AG59_9BURK</name>
<reference evidence="2 3" key="1">
    <citation type="submission" date="2023-03" db="EMBL/GenBank/DDBJ databases">
        <title>Draft assemblies of triclosan tolerant bacteria isolated from returned activated sludge.</title>
        <authorList>
            <person name="Van Hamelsveld S."/>
        </authorList>
    </citation>
    <scope>NUCLEOTIDE SEQUENCE [LARGE SCALE GENOMIC DNA]</scope>
    <source>
        <strain evidence="2 3">GW210010_S58</strain>
    </source>
</reference>
<dbReference type="Pfam" id="PF01965">
    <property type="entry name" value="DJ-1_PfpI"/>
    <property type="match status" value="1"/>
</dbReference>
<dbReference type="PANTHER" id="PTHR43130:SF2">
    <property type="entry name" value="DJ-1_PFPI DOMAIN-CONTAINING PROTEIN"/>
    <property type="match status" value="1"/>
</dbReference>
<accession>A0ABT6AG59</accession>